<evidence type="ECO:0000313" key="2">
    <source>
        <dbReference type="Proteomes" id="UP000612808"/>
    </source>
</evidence>
<dbReference type="Gene3D" id="3.40.50.150">
    <property type="entry name" value="Vaccinia Virus protein VP39"/>
    <property type="match status" value="1"/>
</dbReference>
<dbReference type="Proteomes" id="UP000612808">
    <property type="component" value="Unassembled WGS sequence"/>
</dbReference>
<dbReference type="InterPro" id="IPR029063">
    <property type="entry name" value="SAM-dependent_MTases_sf"/>
</dbReference>
<dbReference type="RefSeq" id="WP_203654416.1">
    <property type="nucleotide sequence ID" value="NZ_BAAAZM010000010.1"/>
</dbReference>
<protein>
    <recommendedName>
        <fullName evidence="3">S-adenosyl methyltransferase</fullName>
    </recommendedName>
</protein>
<organism evidence="1 2">
    <name type="scientific">Actinocatenispora rupis</name>
    <dbReference type="NCBI Taxonomy" id="519421"/>
    <lineage>
        <taxon>Bacteria</taxon>
        <taxon>Bacillati</taxon>
        <taxon>Actinomycetota</taxon>
        <taxon>Actinomycetes</taxon>
        <taxon>Micromonosporales</taxon>
        <taxon>Micromonosporaceae</taxon>
        <taxon>Actinocatenispora</taxon>
    </lineage>
</organism>
<dbReference type="EMBL" id="BOMB01000001">
    <property type="protein sequence ID" value="GID09569.1"/>
    <property type="molecule type" value="Genomic_DNA"/>
</dbReference>
<dbReference type="AlphaFoldDB" id="A0A8J3NBP7"/>
<proteinExistence type="predicted"/>
<keyword evidence="2" id="KW-1185">Reference proteome</keyword>
<gene>
    <name evidence="1" type="ORF">Aru02nite_04580</name>
</gene>
<dbReference type="InterPro" id="IPR006764">
    <property type="entry name" value="SAM_dep_MeTrfase_SAV2177_type"/>
</dbReference>
<comment type="caution">
    <text evidence="1">The sequence shown here is derived from an EMBL/GenBank/DDBJ whole genome shotgun (WGS) entry which is preliminary data.</text>
</comment>
<accession>A0A8J3NBP7</accession>
<dbReference type="SUPFAM" id="SSF53335">
    <property type="entry name" value="S-adenosyl-L-methionine-dependent methyltransferases"/>
    <property type="match status" value="1"/>
</dbReference>
<evidence type="ECO:0000313" key="1">
    <source>
        <dbReference type="EMBL" id="GID09569.1"/>
    </source>
</evidence>
<dbReference type="PIRSF" id="PIRSF017393">
    <property type="entry name" value="MTase_SAV2177"/>
    <property type="match status" value="1"/>
</dbReference>
<dbReference type="Pfam" id="PF04672">
    <property type="entry name" value="Methyltransf_19"/>
    <property type="match status" value="1"/>
</dbReference>
<sequence length="268" mass="29073">MERPSWAPEQIDLDLPSAARMYDYFLGGSHNFAPDRAAAQAAIGIIPELPAVMRANRAFLRRAVRFALDSGVRQFLDIGSGIPTVGNVHEVARAIDPQARVAYVDTDPVAVTHSRALLADDPYTVVVEADVREPERLLADDGLRATLDLDRPVALLMVALLHFVGPADDPADLVRRYGRALAPGSLLAISHGTGDGRTAESDAMLRLYADTANPLTARTRDEVAALFDGFEPVEPGVVFLPLWRPDEADEVPARPERFCSYAGVGRKP</sequence>
<name>A0A8J3NBP7_9ACTN</name>
<reference evidence="1" key="1">
    <citation type="submission" date="2021-01" db="EMBL/GenBank/DDBJ databases">
        <title>Whole genome shotgun sequence of Actinocatenispora rupis NBRC 107355.</title>
        <authorList>
            <person name="Komaki H."/>
            <person name="Tamura T."/>
        </authorList>
    </citation>
    <scope>NUCLEOTIDE SEQUENCE</scope>
    <source>
        <strain evidence="1">NBRC 107355</strain>
    </source>
</reference>
<evidence type="ECO:0008006" key="3">
    <source>
        <dbReference type="Google" id="ProtNLM"/>
    </source>
</evidence>